<comment type="caution">
    <text evidence="1">The sequence shown here is derived from an EMBL/GenBank/DDBJ whole genome shotgun (WGS) entry which is preliminary data.</text>
</comment>
<organism evidence="1 2">
    <name type="scientific">Penicillium antarcticum</name>
    <dbReference type="NCBI Taxonomy" id="416450"/>
    <lineage>
        <taxon>Eukaryota</taxon>
        <taxon>Fungi</taxon>
        <taxon>Dikarya</taxon>
        <taxon>Ascomycota</taxon>
        <taxon>Pezizomycotina</taxon>
        <taxon>Eurotiomycetes</taxon>
        <taxon>Eurotiomycetidae</taxon>
        <taxon>Eurotiales</taxon>
        <taxon>Aspergillaceae</taxon>
        <taxon>Penicillium</taxon>
    </lineage>
</organism>
<dbReference type="STRING" id="416450.A0A1V6QGF1"/>
<dbReference type="PANTHER" id="PTHR36205">
    <property type="entry name" value="CHROMOSOME 19, WHOLE GENOME SHOTGUN SEQUENCE"/>
    <property type="match status" value="1"/>
</dbReference>
<dbReference type="Gene3D" id="3.40.50.150">
    <property type="entry name" value="Vaccinia Virus protein VP39"/>
    <property type="match status" value="1"/>
</dbReference>
<accession>A0A1V6QGF1</accession>
<evidence type="ECO:0000313" key="2">
    <source>
        <dbReference type="Proteomes" id="UP000191672"/>
    </source>
</evidence>
<protein>
    <recommendedName>
        <fullName evidence="3">Methyltransferase domain-containing protein</fullName>
    </recommendedName>
</protein>
<name>A0A1V6QGF1_9EURO</name>
<dbReference type="PANTHER" id="PTHR36205:SF4">
    <property type="match status" value="1"/>
</dbReference>
<gene>
    <name evidence="1" type="ORF">PENANT_c004G04724</name>
</gene>
<dbReference type="SUPFAM" id="SSF53335">
    <property type="entry name" value="S-adenosyl-L-methionine-dependent methyltransferases"/>
    <property type="match status" value="1"/>
</dbReference>
<dbReference type="InterPro" id="IPR021822">
    <property type="entry name" value="DUF3405"/>
</dbReference>
<proteinExistence type="predicted"/>
<dbReference type="Pfam" id="PF11885">
    <property type="entry name" value="DUF3405"/>
    <property type="match status" value="1"/>
</dbReference>
<sequence>MSVYRGTQKGFPASMFGSHKALGLDQDVCVDRYARYGPYGIDENNAADIPGFRRPGRVLWANVNWGYLQSQCYERNAKRYRPDRPNQHYGQHVLSLYPPTLGEHMNIPSKPVGLSYKTRSAVVLRASETMRWTPSHIQYLRSLIMELSLHTGSEYQVFFMIDVHDKSIDLKNDEDAVRGLKQRIVPSEFCNMTVLFSERLLAEWYPNMNEHRAIYQHLQATQVFAQMYPEFDYYWQLEFDNRVIGHTYHFLEQAISFARNQPRKYLWERNAYFYTPGVHGTYEEFSNMVANSMNGKHSVWGPVKHEGIKPAGPKPLPGSQPENDNFRWGVGEEADLITFLPIFDPSNTSWTFPNMTWNVSETIPRRTSVITQWRLSKNLLAEMHNAQRRRGKAFASEMSAPSWALLHGFKAVPPVLTASTVAEAKTGVRSMPSDNYNPVQFPWYEPELTEVEPEARELLENEIKLLPYPVYPEILGRLKSGQKLLDIGCALGQEIRQLVLDGVASENLYAADLRRDFYEVGYHLFKDRETLKSEFIEADIFDANSALVQKLTSKVDIVNAGYFFHLFDWDRQVAAVKHVVRLVRMQPGSLLVGRQAGRKDPIDPDDKKNAPQQYRHDIETWKRLWRQVEKETGTKWEVEAWMEPWEGADLVFAKYHPSVETCKLRFVSRRL</sequence>
<reference evidence="2" key="1">
    <citation type="journal article" date="2017" name="Nat. Microbiol.">
        <title>Global analysis of biosynthetic gene clusters reveals vast potential of secondary metabolite production in Penicillium species.</title>
        <authorList>
            <person name="Nielsen J.C."/>
            <person name="Grijseels S."/>
            <person name="Prigent S."/>
            <person name="Ji B."/>
            <person name="Dainat J."/>
            <person name="Nielsen K.F."/>
            <person name="Frisvad J.C."/>
            <person name="Workman M."/>
            <person name="Nielsen J."/>
        </authorList>
    </citation>
    <scope>NUCLEOTIDE SEQUENCE [LARGE SCALE GENOMIC DNA]</scope>
    <source>
        <strain evidence="2">IBT 31811</strain>
    </source>
</reference>
<evidence type="ECO:0000313" key="1">
    <source>
        <dbReference type="EMBL" id="OQD88293.1"/>
    </source>
</evidence>
<dbReference type="Proteomes" id="UP000191672">
    <property type="component" value="Unassembled WGS sequence"/>
</dbReference>
<evidence type="ECO:0008006" key="3">
    <source>
        <dbReference type="Google" id="ProtNLM"/>
    </source>
</evidence>
<keyword evidence="2" id="KW-1185">Reference proteome</keyword>
<dbReference type="AlphaFoldDB" id="A0A1V6QGF1"/>
<dbReference type="EMBL" id="MDYN01000004">
    <property type="protein sequence ID" value="OQD88293.1"/>
    <property type="molecule type" value="Genomic_DNA"/>
</dbReference>
<dbReference type="InterPro" id="IPR029063">
    <property type="entry name" value="SAM-dependent_MTases_sf"/>
</dbReference>